<accession>A0ABY4STS6</accession>
<gene>
    <name evidence="2" type="ORF">M8231_03575</name>
</gene>
<keyword evidence="1" id="KW-0812">Transmembrane</keyword>
<organism evidence="2 3">
    <name type="scientific">Brevundimonas albigilva</name>
    <dbReference type="NCBI Taxonomy" id="1312364"/>
    <lineage>
        <taxon>Bacteria</taxon>
        <taxon>Pseudomonadati</taxon>
        <taxon>Pseudomonadota</taxon>
        <taxon>Alphaproteobacteria</taxon>
        <taxon>Caulobacterales</taxon>
        <taxon>Caulobacteraceae</taxon>
        <taxon>Brevundimonas</taxon>
    </lineage>
</organism>
<dbReference type="InterPro" id="IPR036259">
    <property type="entry name" value="MFS_trans_sf"/>
</dbReference>
<dbReference type="Pfam" id="PF18943">
    <property type="entry name" value="DUF5690"/>
    <property type="match status" value="1"/>
</dbReference>
<feature type="transmembrane region" description="Helical" evidence="1">
    <location>
        <begin position="16"/>
        <end position="34"/>
    </location>
</feature>
<evidence type="ECO:0000313" key="3">
    <source>
        <dbReference type="Proteomes" id="UP001055429"/>
    </source>
</evidence>
<feature type="transmembrane region" description="Helical" evidence="1">
    <location>
        <begin position="325"/>
        <end position="347"/>
    </location>
</feature>
<evidence type="ECO:0000256" key="1">
    <source>
        <dbReference type="SAM" id="Phobius"/>
    </source>
</evidence>
<feature type="transmembrane region" description="Helical" evidence="1">
    <location>
        <begin position="113"/>
        <end position="134"/>
    </location>
</feature>
<feature type="transmembrane region" description="Helical" evidence="1">
    <location>
        <begin position="174"/>
        <end position="195"/>
    </location>
</feature>
<keyword evidence="3" id="KW-1185">Reference proteome</keyword>
<dbReference type="InterPro" id="IPR043745">
    <property type="entry name" value="DUF5690"/>
</dbReference>
<feature type="transmembrane region" description="Helical" evidence="1">
    <location>
        <begin position="264"/>
        <end position="289"/>
    </location>
</feature>
<feature type="transmembrane region" description="Helical" evidence="1">
    <location>
        <begin position="89"/>
        <end position="107"/>
    </location>
</feature>
<feature type="transmembrane region" description="Helical" evidence="1">
    <location>
        <begin position="223"/>
        <end position="244"/>
    </location>
</feature>
<sequence length="422" mass="45246">MTADVSAARPSRDAGVILMGGVAAFCVYLSMYAFRKPFAAAAYEGVVGWSAVVDFKVALVVAQVVGYALSKLAGVKLISELNGARRGAAILGLIGVSWLALVLFAVVPPGWKVFALFLNGLPLGLIWGLVFSYLEGRRTSEVLGAILCASFIVASGVVKSVAVWLMTDRGVTEWWMPAATGLLFMPLLALSVAGLSRMPPPDAADIAERVERRPMYAAQRRDFLRRYGFGVLMLVLAYVMLTALRDFRDNFAAEIWIELGYEGVSSVFTASELPVAAISLAALGALMLLRDNRQALMAIHAITGFGLALIGLSTVAFQHGLLAPLPWMIASGAGLYLAYTPFNAMLFDRLIAATRQVGTAGFLIYLADASGYLGSVVLTLTRNLATVSMPWLSFFMASAVWSSIIGCVLTIISAVYFSRKLR</sequence>
<feature type="transmembrane region" description="Helical" evidence="1">
    <location>
        <begin position="296"/>
        <end position="319"/>
    </location>
</feature>
<feature type="transmembrane region" description="Helical" evidence="1">
    <location>
        <begin position="392"/>
        <end position="417"/>
    </location>
</feature>
<dbReference type="RefSeq" id="WP_250202267.1">
    <property type="nucleotide sequence ID" value="NZ_CP097649.1"/>
</dbReference>
<protein>
    <submittedName>
        <fullName evidence="2">DUF5690 family protein</fullName>
    </submittedName>
</protein>
<name>A0ABY4STS6_9CAUL</name>
<dbReference type="EMBL" id="CP097649">
    <property type="protein sequence ID" value="URI16075.1"/>
    <property type="molecule type" value="Genomic_DNA"/>
</dbReference>
<proteinExistence type="predicted"/>
<feature type="transmembrane region" description="Helical" evidence="1">
    <location>
        <begin position="141"/>
        <end position="162"/>
    </location>
</feature>
<feature type="transmembrane region" description="Helical" evidence="1">
    <location>
        <begin position="359"/>
        <end position="380"/>
    </location>
</feature>
<feature type="transmembrane region" description="Helical" evidence="1">
    <location>
        <begin position="46"/>
        <end position="69"/>
    </location>
</feature>
<dbReference type="Proteomes" id="UP001055429">
    <property type="component" value="Chromosome"/>
</dbReference>
<keyword evidence="1" id="KW-1133">Transmembrane helix</keyword>
<dbReference type="SUPFAM" id="SSF103473">
    <property type="entry name" value="MFS general substrate transporter"/>
    <property type="match status" value="1"/>
</dbReference>
<evidence type="ECO:0000313" key="2">
    <source>
        <dbReference type="EMBL" id="URI16075.1"/>
    </source>
</evidence>
<reference evidence="2" key="1">
    <citation type="submission" date="2022-05" db="EMBL/GenBank/DDBJ databases">
        <title>Brevundimonas albigilva TT17 genome sequence.</title>
        <authorList>
            <person name="Lee K."/>
            <person name="Son H."/>
        </authorList>
    </citation>
    <scope>NUCLEOTIDE SEQUENCE</scope>
    <source>
        <strain evidence="2">TT17</strain>
    </source>
</reference>
<keyword evidence="1" id="KW-0472">Membrane</keyword>